<reference evidence="3 4" key="1">
    <citation type="journal article" date="2011" name="Front. Microbiol.">
        <title>Genomic signatures of strain selection and enhancement in Bacillus atrophaeus var. globigii, a historical biowarfare simulant.</title>
        <authorList>
            <person name="Gibbons H.S."/>
            <person name="Broomall S.M."/>
            <person name="McNew L.A."/>
            <person name="Daligault H."/>
            <person name="Chapman C."/>
            <person name="Bruce D."/>
            <person name="Karavis M."/>
            <person name="Krepps M."/>
            <person name="McGregor P.A."/>
            <person name="Hong C."/>
            <person name="Park K.H."/>
            <person name="Akmal A."/>
            <person name="Feldman A."/>
            <person name="Lin J.S."/>
            <person name="Chang W.E."/>
            <person name="Higgs B.W."/>
            <person name="Demirev P."/>
            <person name="Lindquist J."/>
            <person name="Liem A."/>
            <person name="Fochler E."/>
            <person name="Read T.D."/>
            <person name="Tapia R."/>
            <person name="Johnson S."/>
            <person name="Bishop-Lilly K.A."/>
            <person name="Detter C."/>
            <person name="Han C."/>
            <person name="Sozhamannan S."/>
            <person name="Rosenzweig C.N."/>
            <person name="Skowronski E.W."/>
        </authorList>
    </citation>
    <scope>NUCLEOTIDE SEQUENCE [LARGE SCALE GENOMIC DNA]</scope>
    <source>
        <strain evidence="3 4">1942</strain>
    </source>
</reference>
<dbReference type="RefSeq" id="WP_003326276.1">
    <property type="nucleotide sequence ID" value="NC_014639.1"/>
</dbReference>
<organism evidence="3 4">
    <name type="scientific">Bacillus atrophaeus (strain 1942)</name>
    <dbReference type="NCBI Taxonomy" id="720555"/>
    <lineage>
        <taxon>Bacteria</taxon>
        <taxon>Bacillati</taxon>
        <taxon>Bacillota</taxon>
        <taxon>Bacilli</taxon>
        <taxon>Bacillales</taxon>
        <taxon>Bacillaceae</taxon>
        <taxon>Bacillus</taxon>
    </lineage>
</organism>
<feature type="chain" id="PRO_5047160778" evidence="2">
    <location>
        <begin position="22"/>
        <end position="225"/>
    </location>
</feature>
<proteinExistence type="predicted"/>
<protein>
    <submittedName>
        <fullName evidence="3">Lipoprotein</fullName>
    </submittedName>
</protein>
<dbReference type="Proteomes" id="UP000006867">
    <property type="component" value="Chromosome"/>
</dbReference>
<feature type="signal peptide" evidence="2">
    <location>
        <begin position="1"/>
        <end position="21"/>
    </location>
</feature>
<dbReference type="EMBL" id="CP002207">
    <property type="protein sequence ID" value="ADP34430.1"/>
    <property type="molecule type" value="Genomic_DNA"/>
</dbReference>
<keyword evidence="2" id="KW-0732">Signal</keyword>
<keyword evidence="4" id="KW-1185">Reference proteome</keyword>
<keyword evidence="1" id="KW-0175">Coiled coil</keyword>
<evidence type="ECO:0000313" key="3">
    <source>
        <dbReference type="EMBL" id="ADP34430.1"/>
    </source>
</evidence>
<sequence length="225" mass="26028">MKQLGLIVSLLIAVLVISASENNTQEPKKQVQTPTEKHLIIPLGHKKQREFDEYDSEMQLAIIFSSVMQVTEKFDYGIGNPEYFVRRTMTKEESESAKKSLETVKLEKDELHKQNKEAVALLEKSRLSEKSRKENEKLIQKREDFFDITDQMIALINNVTPKNARKTRKQLDLLKKQYTQNSIDTGNLMDTIADKQGVDDTSFRKHLDHILRTNGGRQTMLTDIY</sequence>
<name>A0ABN3ZF26_BACA1</name>
<accession>A0ABN3ZF26</accession>
<evidence type="ECO:0000313" key="4">
    <source>
        <dbReference type="Proteomes" id="UP000006867"/>
    </source>
</evidence>
<evidence type="ECO:0000256" key="2">
    <source>
        <dbReference type="SAM" id="SignalP"/>
    </source>
</evidence>
<evidence type="ECO:0000256" key="1">
    <source>
        <dbReference type="SAM" id="Coils"/>
    </source>
</evidence>
<feature type="coiled-coil region" evidence="1">
    <location>
        <begin position="94"/>
        <end position="121"/>
    </location>
</feature>
<keyword evidence="3" id="KW-0449">Lipoprotein</keyword>
<gene>
    <name evidence="3" type="ordered locus">BATR1942_17565</name>
</gene>